<dbReference type="NCBIfam" id="TIGR03468">
    <property type="entry name" value="HpnG"/>
    <property type="match status" value="1"/>
</dbReference>
<dbReference type="InterPro" id="IPR000845">
    <property type="entry name" value="Nucleoside_phosphorylase_d"/>
</dbReference>
<accession>A0A5B2VBE4</accession>
<dbReference type="Gene3D" id="3.40.50.1580">
    <property type="entry name" value="Nucleoside phosphorylase domain"/>
    <property type="match status" value="1"/>
</dbReference>
<dbReference type="GO" id="GO:0005829">
    <property type="term" value="C:cytosol"/>
    <property type="evidence" value="ECO:0007669"/>
    <property type="project" value="TreeGrafter"/>
</dbReference>
<evidence type="ECO:0000313" key="3">
    <source>
        <dbReference type="Proteomes" id="UP000323142"/>
    </source>
</evidence>
<dbReference type="InterPro" id="IPR017831">
    <property type="entry name" value="Hopanoid-assoc_phosphoryl_HpnG"/>
</dbReference>
<dbReference type="Pfam" id="PF01048">
    <property type="entry name" value="PNP_UDP_1"/>
    <property type="match status" value="1"/>
</dbReference>
<dbReference type="InterPro" id="IPR035994">
    <property type="entry name" value="Nucleoside_phosphorylase_sf"/>
</dbReference>
<organism evidence="2 3">
    <name type="scientific">Salinarimonas soli</name>
    <dbReference type="NCBI Taxonomy" id="1638099"/>
    <lineage>
        <taxon>Bacteria</taxon>
        <taxon>Pseudomonadati</taxon>
        <taxon>Pseudomonadota</taxon>
        <taxon>Alphaproteobacteria</taxon>
        <taxon>Hyphomicrobiales</taxon>
        <taxon>Salinarimonadaceae</taxon>
        <taxon>Salinarimonas</taxon>
    </lineage>
</organism>
<gene>
    <name evidence="2" type="ORF">F0L46_19350</name>
</gene>
<keyword evidence="3" id="KW-1185">Reference proteome</keyword>
<comment type="caution">
    <text evidence="2">The sequence shown here is derived from an EMBL/GenBank/DDBJ whole genome shotgun (WGS) entry which is preliminary data.</text>
</comment>
<proteinExistence type="predicted"/>
<dbReference type="GO" id="GO:0008782">
    <property type="term" value="F:adenosylhomocysteine nucleosidase activity"/>
    <property type="evidence" value="ECO:0007669"/>
    <property type="project" value="TreeGrafter"/>
</dbReference>
<evidence type="ECO:0000259" key="1">
    <source>
        <dbReference type="Pfam" id="PF01048"/>
    </source>
</evidence>
<dbReference type="AlphaFoldDB" id="A0A5B2VBE4"/>
<dbReference type="Proteomes" id="UP000323142">
    <property type="component" value="Unassembled WGS sequence"/>
</dbReference>
<reference evidence="2 3" key="2">
    <citation type="submission" date="2019-09" db="EMBL/GenBank/DDBJ databases">
        <authorList>
            <person name="Jin C."/>
        </authorList>
    </citation>
    <scope>NUCLEOTIDE SEQUENCE [LARGE SCALE GENOMIC DNA]</scope>
    <source>
        <strain evidence="2 3">BN140002</strain>
    </source>
</reference>
<dbReference type="PANTHER" id="PTHR46832:SF1">
    <property type="entry name" value="5'-METHYLTHIOADENOSINE_S-ADENOSYLHOMOCYSTEINE NUCLEOSIDASE"/>
    <property type="match status" value="1"/>
</dbReference>
<reference evidence="2 3" key="1">
    <citation type="submission" date="2019-09" db="EMBL/GenBank/DDBJ databases">
        <title>Salinarimonas rosea gen. nov., sp. nov., a new member of the a-2 subgroup of the Proteobacteria.</title>
        <authorList>
            <person name="Liu J."/>
        </authorList>
    </citation>
    <scope>NUCLEOTIDE SEQUENCE [LARGE SCALE GENOMIC DNA]</scope>
    <source>
        <strain evidence="2 3">BN140002</strain>
    </source>
</reference>
<feature type="domain" description="Nucleoside phosphorylase" evidence="1">
    <location>
        <begin position="24"/>
        <end position="166"/>
    </location>
</feature>
<dbReference type="RefSeq" id="WP_149820583.1">
    <property type="nucleotide sequence ID" value="NZ_VUOA01000034.1"/>
</dbReference>
<dbReference type="OrthoDB" id="7357315at2"/>
<sequence length="228" mass="23881">MRIGVLTGLKAEARLLGPLRLRSRTRLVVVRTGADPDVARAEAERLAESGVSALLSFGLAGGLDPSLRAGEVVLADRVVLPDGRQVETHPAWLAWTRRRVALTGRPVHVGPVAGSDRLLASATEKQRLYREFGALAVDMESGAVAEAAEAFGLPFIVVRAVADGAGTVLPGVARVPLRGDGTVDLPRIARALLTKPGEWPAVARLALDTRAAFRSLRDAVLAGAGGGR</sequence>
<dbReference type="GO" id="GO:0008930">
    <property type="term" value="F:methylthioadenosine nucleosidase activity"/>
    <property type="evidence" value="ECO:0007669"/>
    <property type="project" value="TreeGrafter"/>
</dbReference>
<dbReference type="SUPFAM" id="SSF53167">
    <property type="entry name" value="Purine and uridine phosphorylases"/>
    <property type="match status" value="1"/>
</dbReference>
<dbReference type="GO" id="GO:0019284">
    <property type="term" value="P:L-methionine salvage from S-adenosylmethionine"/>
    <property type="evidence" value="ECO:0007669"/>
    <property type="project" value="TreeGrafter"/>
</dbReference>
<dbReference type="PANTHER" id="PTHR46832">
    <property type="entry name" value="5'-METHYLTHIOADENOSINE/S-ADENOSYLHOMOCYSTEINE NUCLEOSIDASE"/>
    <property type="match status" value="1"/>
</dbReference>
<protein>
    <recommendedName>
        <fullName evidence="1">Nucleoside phosphorylase domain-containing protein</fullName>
    </recommendedName>
</protein>
<dbReference type="EMBL" id="VUOA01000034">
    <property type="protein sequence ID" value="KAA2235649.1"/>
    <property type="molecule type" value="Genomic_DNA"/>
</dbReference>
<dbReference type="GO" id="GO:0009116">
    <property type="term" value="P:nucleoside metabolic process"/>
    <property type="evidence" value="ECO:0007669"/>
    <property type="project" value="InterPro"/>
</dbReference>
<name>A0A5B2VBE4_9HYPH</name>
<evidence type="ECO:0000313" key="2">
    <source>
        <dbReference type="EMBL" id="KAA2235649.1"/>
    </source>
</evidence>